<dbReference type="AlphaFoldDB" id="A0A835I1S5"/>
<name>A0A835I1S5_9MAGN</name>
<evidence type="ECO:0000313" key="2">
    <source>
        <dbReference type="Proteomes" id="UP000631114"/>
    </source>
</evidence>
<dbReference type="Proteomes" id="UP000631114">
    <property type="component" value="Unassembled WGS sequence"/>
</dbReference>
<comment type="caution">
    <text evidence="1">The sequence shown here is derived from an EMBL/GenBank/DDBJ whole genome shotgun (WGS) entry which is preliminary data.</text>
</comment>
<accession>A0A835I1S5</accession>
<protein>
    <submittedName>
        <fullName evidence="1">Uncharacterized protein</fullName>
    </submittedName>
</protein>
<proteinExistence type="predicted"/>
<reference evidence="1 2" key="1">
    <citation type="submission" date="2020-10" db="EMBL/GenBank/DDBJ databases">
        <title>The Coptis chinensis genome and diversification of protoberbering-type alkaloids.</title>
        <authorList>
            <person name="Wang B."/>
            <person name="Shu S."/>
            <person name="Song C."/>
            <person name="Liu Y."/>
        </authorList>
    </citation>
    <scope>NUCLEOTIDE SEQUENCE [LARGE SCALE GENOMIC DNA]</scope>
    <source>
        <strain evidence="1">HL-2020</strain>
        <tissue evidence="1">Leaf</tissue>
    </source>
</reference>
<sequence length="218" mass="24641">MTENIVETLTVGEGDKVGEATIVDASQEAETLVKETQNVVEANIAVEIILLLQPLMIGNLRDVVEDSPVTPQSSTEIWSATKHKVCWNHLVGRTKLKENGRYKRRNVPSLGQGRSPLGQELSQQVHANTSYVIRRALWHDLMGIGSNVDAWMQQEYDKELDREELKGTELSIWKQKTRTSRAFDGERNSSYFHVVAKLRMNNSQIAEIEDAQGQVIRE</sequence>
<dbReference type="EMBL" id="JADFTS010000005">
    <property type="protein sequence ID" value="KAF9607498.1"/>
    <property type="molecule type" value="Genomic_DNA"/>
</dbReference>
<evidence type="ECO:0000313" key="1">
    <source>
        <dbReference type="EMBL" id="KAF9607498.1"/>
    </source>
</evidence>
<gene>
    <name evidence="1" type="ORF">IFM89_036448</name>
</gene>
<dbReference type="OrthoDB" id="1304154at2759"/>
<keyword evidence="2" id="KW-1185">Reference proteome</keyword>
<organism evidence="1 2">
    <name type="scientific">Coptis chinensis</name>
    <dbReference type="NCBI Taxonomy" id="261450"/>
    <lineage>
        <taxon>Eukaryota</taxon>
        <taxon>Viridiplantae</taxon>
        <taxon>Streptophyta</taxon>
        <taxon>Embryophyta</taxon>
        <taxon>Tracheophyta</taxon>
        <taxon>Spermatophyta</taxon>
        <taxon>Magnoliopsida</taxon>
        <taxon>Ranunculales</taxon>
        <taxon>Ranunculaceae</taxon>
        <taxon>Coptidoideae</taxon>
        <taxon>Coptis</taxon>
    </lineage>
</organism>